<comment type="caution">
    <text evidence="8">The sequence shown here is derived from an EMBL/GenBank/DDBJ whole genome shotgun (WGS) entry which is preliminary data.</text>
</comment>
<reference evidence="8" key="1">
    <citation type="submission" date="2019-03" db="EMBL/GenBank/DDBJ databases">
        <title>Lake Tanganyika Metagenome-Assembled Genomes (MAGs).</title>
        <authorList>
            <person name="Tran P."/>
        </authorList>
    </citation>
    <scope>NUCLEOTIDE SEQUENCE</scope>
    <source>
        <strain evidence="8">K_DeepCast_65m_m2_066</strain>
    </source>
</reference>
<evidence type="ECO:0000256" key="3">
    <source>
        <dbReference type="ARBA" id="ARBA00023274"/>
    </source>
</evidence>
<dbReference type="GO" id="GO:0006412">
    <property type="term" value="P:translation"/>
    <property type="evidence" value="ECO:0007669"/>
    <property type="project" value="UniProtKB-UniRule"/>
</dbReference>
<dbReference type="PANTHER" id="PTHR12534:SF0">
    <property type="entry name" value="SMALL RIBOSOMAL SUBUNIT PROTEIN US2M"/>
    <property type="match status" value="1"/>
</dbReference>
<evidence type="ECO:0000256" key="2">
    <source>
        <dbReference type="ARBA" id="ARBA00022980"/>
    </source>
</evidence>
<dbReference type="InterPro" id="IPR018130">
    <property type="entry name" value="Ribosomal_uS2_CS"/>
</dbReference>
<dbReference type="Proteomes" id="UP000712673">
    <property type="component" value="Unassembled WGS sequence"/>
</dbReference>
<dbReference type="SUPFAM" id="SSF52313">
    <property type="entry name" value="Ribosomal protein S2"/>
    <property type="match status" value="1"/>
</dbReference>
<dbReference type="FunFam" id="1.10.287.610:FF:000001">
    <property type="entry name" value="30S ribosomal protein S2"/>
    <property type="match status" value="1"/>
</dbReference>
<evidence type="ECO:0000256" key="5">
    <source>
        <dbReference type="HAMAP-Rule" id="MF_00291"/>
    </source>
</evidence>
<dbReference type="EMBL" id="VGLS01000098">
    <property type="protein sequence ID" value="MBM3223133.1"/>
    <property type="molecule type" value="Genomic_DNA"/>
</dbReference>
<evidence type="ECO:0000313" key="8">
    <source>
        <dbReference type="EMBL" id="MBM3223133.1"/>
    </source>
</evidence>
<dbReference type="PROSITE" id="PS00963">
    <property type="entry name" value="RIBOSOMAL_S2_2"/>
    <property type="match status" value="1"/>
</dbReference>
<dbReference type="Pfam" id="PF00318">
    <property type="entry name" value="Ribosomal_S2"/>
    <property type="match status" value="1"/>
</dbReference>
<dbReference type="PROSITE" id="PS00962">
    <property type="entry name" value="RIBOSOMAL_S2_1"/>
    <property type="match status" value="1"/>
</dbReference>
<sequence>MAVTTIRQLLESGAHFGHQTNRWNPKMKRYIFGSRNGIYIIDLQQTLTRFREAYDFIRRTTARGERILFVGTKKQAQDIVCAEAIRSQQLYVNQRWLGGMLTNFTTIKKSLDRLREYEHMQDAGLWDSLPKKEVLQLQKKIDKLDKLLGGIKSMDALPGAIFIIDCKKEKIAISEAKKLGIPTVAIVDTNCDPDDIDYVIPGNDDAIRTIRLVTSRLADAAIEGMHERQSSFADGAGTASDSAVQIQDAMALHSPEDSLSESEAESALTESLSAE</sequence>
<dbReference type="Gene3D" id="3.40.50.10490">
    <property type="entry name" value="Glucose-6-phosphate isomerase like protein, domain 1"/>
    <property type="match status" value="1"/>
</dbReference>
<evidence type="ECO:0000313" key="9">
    <source>
        <dbReference type="Proteomes" id="UP000712673"/>
    </source>
</evidence>
<feature type="compositionally biased region" description="Low complexity" evidence="7">
    <location>
        <begin position="265"/>
        <end position="275"/>
    </location>
</feature>
<feature type="region of interest" description="Disordered" evidence="7">
    <location>
        <begin position="229"/>
        <end position="275"/>
    </location>
</feature>
<dbReference type="AlphaFoldDB" id="A0A937VYZ1"/>
<accession>A0A937VYZ1</accession>
<keyword evidence="3 5" id="KW-0687">Ribonucleoprotein</keyword>
<evidence type="ECO:0000256" key="7">
    <source>
        <dbReference type="SAM" id="MobiDB-lite"/>
    </source>
</evidence>
<dbReference type="NCBIfam" id="TIGR01011">
    <property type="entry name" value="rpsB_bact"/>
    <property type="match status" value="1"/>
</dbReference>
<gene>
    <name evidence="5 8" type="primary">rpsB</name>
    <name evidence="8" type="ORF">FJZ47_04925</name>
</gene>
<proteinExistence type="inferred from homology"/>
<dbReference type="InterPro" id="IPR001865">
    <property type="entry name" value="Ribosomal_uS2"/>
</dbReference>
<dbReference type="InterPro" id="IPR005706">
    <property type="entry name" value="Ribosomal_uS2_bac/mit/plastid"/>
</dbReference>
<evidence type="ECO:0000256" key="4">
    <source>
        <dbReference type="ARBA" id="ARBA00035256"/>
    </source>
</evidence>
<dbReference type="PRINTS" id="PR00395">
    <property type="entry name" value="RIBOSOMALS2"/>
</dbReference>
<protein>
    <recommendedName>
        <fullName evidence="4 5">Small ribosomal subunit protein uS2</fullName>
    </recommendedName>
</protein>
<dbReference type="InterPro" id="IPR023591">
    <property type="entry name" value="Ribosomal_uS2_flav_dom_sf"/>
</dbReference>
<name>A0A937VYZ1_UNCTE</name>
<dbReference type="GO" id="GO:0003735">
    <property type="term" value="F:structural constituent of ribosome"/>
    <property type="evidence" value="ECO:0007669"/>
    <property type="project" value="InterPro"/>
</dbReference>
<dbReference type="CDD" id="cd01425">
    <property type="entry name" value="RPS2"/>
    <property type="match status" value="1"/>
</dbReference>
<dbReference type="PANTHER" id="PTHR12534">
    <property type="entry name" value="30S RIBOSOMAL PROTEIN S2 PROKARYOTIC AND ORGANELLAR"/>
    <property type="match status" value="1"/>
</dbReference>
<comment type="similarity">
    <text evidence="1 5 6">Belongs to the universal ribosomal protein uS2 family.</text>
</comment>
<evidence type="ECO:0000256" key="1">
    <source>
        <dbReference type="ARBA" id="ARBA00006242"/>
    </source>
</evidence>
<dbReference type="HAMAP" id="MF_00291_B">
    <property type="entry name" value="Ribosomal_uS2_B"/>
    <property type="match status" value="1"/>
</dbReference>
<organism evidence="8 9">
    <name type="scientific">Tectimicrobiota bacterium</name>
    <dbReference type="NCBI Taxonomy" id="2528274"/>
    <lineage>
        <taxon>Bacteria</taxon>
        <taxon>Pseudomonadati</taxon>
        <taxon>Nitrospinota/Tectimicrobiota group</taxon>
        <taxon>Candidatus Tectimicrobiota</taxon>
    </lineage>
</organism>
<keyword evidence="2 5" id="KW-0689">Ribosomal protein</keyword>
<dbReference type="GO" id="GO:0022627">
    <property type="term" value="C:cytosolic small ribosomal subunit"/>
    <property type="evidence" value="ECO:0007669"/>
    <property type="project" value="TreeGrafter"/>
</dbReference>
<evidence type="ECO:0000256" key="6">
    <source>
        <dbReference type="RuleBase" id="RU003631"/>
    </source>
</evidence>
<dbReference type="Gene3D" id="1.10.287.610">
    <property type="entry name" value="Helix hairpin bin"/>
    <property type="match status" value="1"/>
</dbReference>